<dbReference type="EMBL" id="KI926416">
    <property type="protein sequence ID" value="ETW36374.1"/>
    <property type="molecule type" value="Genomic_DNA"/>
</dbReference>
<gene>
    <name evidence="4" type="ORF">PFTANZ_02926</name>
</gene>
<dbReference type="GO" id="GO:0008541">
    <property type="term" value="C:proteasome regulatory particle, lid subcomplex"/>
    <property type="evidence" value="ECO:0007669"/>
    <property type="project" value="TreeGrafter"/>
</dbReference>
<dbReference type="FunFam" id="1.10.10.10:FF:000070">
    <property type="entry name" value="26S proteasome non-ATPase regulatory subunit 12"/>
    <property type="match status" value="1"/>
</dbReference>
<dbReference type="InterPro" id="IPR036388">
    <property type="entry name" value="WH-like_DNA-bd_sf"/>
</dbReference>
<dbReference type="Pfam" id="PF22241">
    <property type="entry name" value="PSMD12-CSN4_N"/>
    <property type="match status" value="1"/>
</dbReference>
<protein>
    <recommendedName>
        <fullName evidence="3">PCI domain-containing protein</fullName>
    </recommendedName>
</protein>
<reference evidence="4 5" key="2">
    <citation type="submission" date="2013-02" db="EMBL/GenBank/DDBJ databases">
        <title>The Genome Sequence of Plasmodium falciparum Tanzania (2000708).</title>
        <authorList>
            <consortium name="The Broad Institute Genome Sequencing Platform"/>
            <consortium name="The Broad Institute Genome Sequencing Center for Infectious Disease"/>
            <person name="Neafsey D."/>
            <person name="Cheeseman I."/>
            <person name="Volkman S."/>
            <person name="Adams J."/>
            <person name="Walker B."/>
            <person name="Young S.K."/>
            <person name="Zeng Q."/>
            <person name="Gargeya S."/>
            <person name="Fitzgerald M."/>
            <person name="Haas B."/>
            <person name="Abouelleil A."/>
            <person name="Alvarado L."/>
            <person name="Arachchi H.M."/>
            <person name="Berlin A.M."/>
            <person name="Chapman S.B."/>
            <person name="Dewar J."/>
            <person name="Goldberg J."/>
            <person name="Griggs A."/>
            <person name="Gujja S."/>
            <person name="Hansen M."/>
            <person name="Howarth C."/>
            <person name="Imamovic A."/>
            <person name="Larimer J."/>
            <person name="McCowan C."/>
            <person name="Murphy C."/>
            <person name="Neiman D."/>
            <person name="Pearson M."/>
            <person name="Priest M."/>
            <person name="Roberts A."/>
            <person name="Saif S."/>
            <person name="Shea T."/>
            <person name="Sisk P."/>
            <person name="Sykes S."/>
            <person name="Wortman J."/>
            <person name="Nusbaum C."/>
            <person name="Birren B."/>
        </authorList>
    </citation>
    <scope>NUCLEOTIDE SEQUENCE [LARGE SCALE GENOMIC DNA]</scope>
    <source>
        <strain evidence="5">Tanzania (2000708)</strain>
    </source>
</reference>
<dbReference type="SUPFAM" id="SSF46785">
    <property type="entry name" value="Winged helix' DNA-binding domain"/>
    <property type="match status" value="1"/>
</dbReference>
<dbReference type="AlphaFoldDB" id="A0A024W652"/>
<dbReference type="PROSITE" id="PS50250">
    <property type="entry name" value="PCI"/>
    <property type="match status" value="1"/>
</dbReference>
<dbReference type="Gene3D" id="1.10.10.10">
    <property type="entry name" value="Winged helix-like DNA-binding domain superfamily/Winged helix DNA-binding domain"/>
    <property type="match status" value="1"/>
</dbReference>
<dbReference type="Pfam" id="PF18098">
    <property type="entry name" value="RPN5_C"/>
    <property type="match status" value="1"/>
</dbReference>
<sequence length="467" mass="55209">MDDNTANIIGSHDNILTDPRIAQDCSAETNELLNKAEQYYKVGELDVMVEELISLEKKCRQSYDGISTSKICCFILNKYKEVGNYSKVNEYLIFFNKKRGQLKRTIIDIINLCKGWIEDIQNKEEKLNLINTLCLVSEGKIFVEVERSEVIRMLSKIKEEDGNIEEAANILQDVQVETFISMNKRDKTEYILEQMRLVLLRKDFIRCHVISRKINPSLLNTEEFADLKLKYYMYMIQYYINEESYLDVAKCYEERFHTDIVLNDRNLWIDEMKCYIIFLILSPYDEQQNKLSNLLKMQKKKLKEIPIYQNLVQDFIEQDLIQWPLPYQQELFNFFIFDDSIFLGGQNRKDLFKKKVMHHNIHVISNCYDQISLNRLAQLLNASIEDSENLLSELVSAKFINSKIDRLNGIIKFGQKKNPENLLNSWSLQINDILDLLEESSHLIQKERMLHEAKLKRIQLENKKMTL</sequence>
<dbReference type="InterPro" id="IPR040896">
    <property type="entry name" value="RPN5_C"/>
</dbReference>
<proteinExistence type="inferred from homology"/>
<reference evidence="4 5" key="1">
    <citation type="submission" date="2013-02" db="EMBL/GenBank/DDBJ databases">
        <title>The Genome Annotation of Plasmodium falciparum Tanzania (2000708).</title>
        <authorList>
            <consortium name="The Broad Institute Genome Sequencing Platform"/>
            <consortium name="The Broad Institute Genome Sequencing Center for Infectious Disease"/>
            <person name="Neafsey D."/>
            <person name="Hoffman S."/>
            <person name="Volkman S."/>
            <person name="Rosenthal P."/>
            <person name="Walker B."/>
            <person name="Young S.K."/>
            <person name="Zeng Q."/>
            <person name="Gargeya S."/>
            <person name="Fitzgerald M."/>
            <person name="Haas B."/>
            <person name="Abouelleil A."/>
            <person name="Allen A.W."/>
            <person name="Alvarado L."/>
            <person name="Arachchi H.M."/>
            <person name="Berlin A.M."/>
            <person name="Chapman S.B."/>
            <person name="Gainer-Dewar J."/>
            <person name="Goldberg J."/>
            <person name="Griggs A."/>
            <person name="Gujja S."/>
            <person name="Hansen M."/>
            <person name="Howarth C."/>
            <person name="Imamovic A."/>
            <person name="Ireland A."/>
            <person name="Larimer J."/>
            <person name="McCowan C."/>
            <person name="Murphy C."/>
            <person name="Pearson M."/>
            <person name="Poon T.W."/>
            <person name="Priest M."/>
            <person name="Roberts A."/>
            <person name="Saif S."/>
            <person name="Shea T."/>
            <person name="Sisk P."/>
            <person name="Sykes S."/>
            <person name="Wortman J."/>
            <person name="Nusbaum C."/>
            <person name="Birren B."/>
        </authorList>
    </citation>
    <scope>NUCLEOTIDE SEQUENCE [LARGE SCALE GENOMIC DNA]</scope>
    <source>
        <strain evidence="5">Tanzania (2000708)</strain>
    </source>
</reference>
<dbReference type="SMART" id="SM00088">
    <property type="entry name" value="PINT"/>
    <property type="match status" value="1"/>
</dbReference>
<keyword evidence="2" id="KW-0647">Proteasome</keyword>
<dbReference type="GO" id="GO:0005737">
    <property type="term" value="C:cytoplasm"/>
    <property type="evidence" value="ECO:0007669"/>
    <property type="project" value="TreeGrafter"/>
</dbReference>
<feature type="domain" description="PCI" evidence="3">
    <location>
        <begin position="240"/>
        <end position="418"/>
    </location>
</feature>
<evidence type="ECO:0000259" key="3">
    <source>
        <dbReference type="PROSITE" id="PS50250"/>
    </source>
</evidence>
<dbReference type="InterPro" id="IPR040134">
    <property type="entry name" value="PSMD12/CSN4"/>
</dbReference>
<dbReference type="PANTHER" id="PTHR10855">
    <property type="entry name" value="26S PROTEASOME NON-ATPASE REGULATORY SUBUNIT 12/COP9 SIGNALOSOME COMPLEX SUBUNIT 4"/>
    <property type="match status" value="1"/>
</dbReference>
<accession>A0A024W652</accession>
<organism evidence="4 5">
    <name type="scientific">Plasmodium falciparum Tanzania</name>
    <name type="common">2000708</name>
    <dbReference type="NCBI Taxonomy" id="1036725"/>
    <lineage>
        <taxon>Eukaryota</taxon>
        <taxon>Sar</taxon>
        <taxon>Alveolata</taxon>
        <taxon>Apicomplexa</taxon>
        <taxon>Aconoidasida</taxon>
        <taxon>Haemosporida</taxon>
        <taxon>Plasmodiidae</taxon>
        <taxon>Plasmodium</taxon>
        <taxon>Plasmodium (Laverania)</taxon>
    </lineage>
</organism>
<evidence type="ECO:0000256" key="2">
    <source>
        <dbReference type="ARBA" id="ARBA00022942"/>
    </source>
</evidence>
<dbReference type="InterPro" id="IPR000717">
    <property type="entry name" value="PCI_dom"/>
</dbReference>
<evidence type="ECO:0000313" key="5">
    <source>
        <dbReference type="Proteomes" id="UP000030708"/>
    </source>
</evidence>
<evidence type="ECO:0000256" key="1">
    <source>
        <dbReference type="ARBA" id="ARBA00006397"/>
    </source>
</evidence>
<evidence type="ECO:0000313" key="4">
    <source>
        <dbReference type="EMBL" id="ETW36374.1"/>
    </source>
</evidence>
<dbReference type="SMR" id="A0A024W652"/>
<dbReference type="OrthoDB" id="268763at2759"/>
<name>A0A024W652_PLAFA</name>
<dbReference type="GO" id="GO:0005634">
    <property type="term" value="C:nucleus"/>
    <property type="evidence" value="ECO:0007669"/>
    <property type="project" value="UniProtKB-ARBA"/>
</dbReference>
<dbReference type="InterPro" id="IPR054559">
    <property type="entry name" value="PSMD12-CSN4-like_N"/>
</dbReference>
<dbReference type="eggNOG" id="KOG1498">
    <property type="taxonomic scope" value="Eukaryota"/>
</dbReference>
<dbReference type="InterPro" id="IPR036390">
    <property type="entry name" value="WH_DNA-bd_sf"/>
</dbReference>
<comment type="similarity">
    <text evidence="1">Belongs to the proteasome subunit p55 family.</text>
</comment>
<dbReference type="Pfam" id="PF01399">
    <property type="entry name" value="PCI"/>
    <property type="match status" value="1"/>
</dbReference>
<dbReference type="PANTHER" id="PTHR10855:SF1">
    <property type="entry name" value="26S PROTEASOME NON-ATPASE REGULATORY SUBUNIT 12"/>
    <property type="match status" value="1"/>
</dbReference>
<dbReference type="Proteomes" id="UP000030708">
    <property type="component" value="Unassembled WGS sequence"/>
</dbReference>